<organism evidence="1 2">
    <name type="scientific">Pseudoduganella namucuonensis</name>
    <dbReference type="NCBI Taxonomy" id="1035707"/>
    <lineage>
        <taxon>Bacteria</taxon>
        <taxon>Pseudomonadati</taxon>
        <taxon>Pseudomonadota</taxon>
        <taxon>Betaproteobacteria</taxon>
        <taxon>Burkholderiales</taxon>
        <taxon>Oxalobacteraceae</taxon>
        <taxon>Telluria group</taxon>
        <taxon>Pseudoduganella</taxon>
    </lineage>
</organism>
<dbReference type="Gene3D" id="3.30.1490.300">
    <property type="match status" value="1"/>
</dbReference>
<protein>
    <submittedName>
        <fullName evidence="1">MSHA biogenesis protein MshI</fullName>
    </submittedName>
</protein>
<dbReference type="STRING" id="1035707.SAMN05216552_102390"/>
<dbReference type="Gene3D" id="3.30.420.40">
    <property type="match status" value="2"/>
</dbReference>
<dbReference type="AlphaFoldDB" id="A0A1I7L5Z5"/>
<dbReference type="EMBL" id="FPBO01000023">
    <property type="protein sequence ID" value="SFV05058.1"/>
    <property type="molecule type" value="Genomic_DNA"/>
</dbReference>
<sequence>MRRAIFETVCMVFLGKTKKKEGWLAIALYADGVLAAVVQRRRDAKPAVLAALFYPGAKAQAGPTLARLSKEMQTAQYRCSSLLGVGEYQLMMVEAPNVPAEELKTAVTWKLKDMIDFPVADATVDVVDVPVAKNGPAHNHQVFAVAARNSVIEPHQNLFAGGKVKLSAIDIPEMAQRNFSAMLEPEGRGVAMLSFDLDGGLLTVSFGGELYLARRMDVTLNQLLGDDEDKRRQHYDRITLELQRSLDHFERQFHYVAVSRLVLAPTGGSSLHAYLAENLYLPVDMLDLDNLLDLEKVPELKDLSQQARYFMTLGAALRDEGYAS</sequence>
<dbReference type="Proteomes" id="UP000199391">
    <property type="component" value="Unassembled WGS sequence"/>
</dbReference>
<evidence type="ECO:0000313" key="1">
    <source>
        <dbReference type="EMBL" id="SFV05058.1"/>
    </source>
</evidence>
<gene>
    <name evidence="1" type="ORF">SAMN05216552_102390</name>
</gene>
<accession>A0A1I7L5Z5</accession>
<name>A0A1I7L5Z5_9BURK</name>
<reference evidence="2" key="1">
    <citation type="submission" date="2016-10" db="EMBL/GenBank/DDBJ databases">
        <authorList>
            <person name="Varghese N."/>
            <person name="Submissions S."/>
        </authorList>
    </citation>
    <scope>NUCLEOTIDE SEQUENCE [LARGE SCALE GENOMIC DNA]</scope>
    <source>
        <strain evidence="2">CGMCC 1.11014</strain>
    </source>
</reference>
<proteinExistence type="predicted"/>
<dbReference type="InterPro" id="IPR043129">
    <property type="entry name" value="ATPase_NBD"/>
</dbReference>
<evidence type="ECO:0000313" key="2">
    <source>
        <dbReference type="Proteomes" id="UP000199391"/>
    </source>
</evidence>
<keyword evidence="2" id="KW-1185">Reference proteome</keyword>
<dbReference type="SUPFAM" id="SSF53067">
    <property type="entry name" value="Actin-like ATPase domain"/>
    <property type="match status" value="1"/>
</dbReference>
<dbReference type="RefSeq" id="WP_229490610.1">
    <property type="nucleotide sequence ID" value="NZ_FPBO01000023.1"/>
</dbReference>